<evidence type="ECO:0000313" key="4">
    <source>
        <dbReference type="RefSeq" id="XP_020101976.1"/>
    </source>
</evidence>
<dbReference type="Gramene" id="Aco022787.1.mrna1">
    <property type="protein sequence ID" value="Aco022787.1.mrna1"/>
    <property type="gene ID" value="Aco022787.1.path1"/>
</dbReference>
<evidence type="ECO:0000256" key="1">
    <source>
        <dbReference type="SAM" id="MobiDB-lite"/>
    </source>
</evidence>
<dbReference type="GO" id="GO:0043622">
    <property type="term" value="P:cortical microtubule organization"/>
    <property type="evidence" value="ECO:0007669"/>
    <property type="project" value="TreeGrafter"/>
</dbReference>
<feature type="compositionally biased region" description="Polar residues" evidence="1">
    <location>
        <begin position="260"/>
        <end position="275"/>
    </location>
</feature>
<dbReference type="AlphaFoldDB" id="A0A6P5G038"/>
<feature type="region of interest" description="Disordered" evidence="1">
    <location>
        <begin position="359"/>
        <end position="407"/>
    </location>
</feature>
<keyword evidence="2" id="KW-1185">Reference proteome</keyword>
<evidence type="ECO:0000313" key="3">
    <source>
        <dbReference type="RefSeq" id="XP_020082035.1"/>
    </source>
</evidence>
<dbReference type="PANTHER" id="PTHR31949">
    <property type="entry name" value="GASTRIC MUCIN-LIKE PROTEIN"/>
    <property type="match status" value="1"/>
</dbReference>
<dbReference type="RefSeq" id="XP_020082035.1">
    <property type="nucleotide sequence ID" value="XM_020226446.1"/>
</dbReference>
<dbReference type="PANTHER" id="PTHR31949:SF2">
    <property type="entry name" value="OS05G0480600 PROTEIN"/>
    <property type="match status" value="1"/>
</dbReference>
<dbReference type="Gramene" id="Aco012564.1.mrna1">
    <property type="protein sequence ID" value="Aco012564.1.mrna1"/>
    <property type="gene ID" value="Aco012564.1.path1"/>
</dbReference>
<reference evidence="2" key="1">
    <citation type="journal article" date="2015" name="Nat. Genet.">
        <title>The pineapple genome and the evolution of CAM photosynthesis.</title>
        <authorList>
            <person name="Ming R."/>
            <person name="VanBuren R."/>
            <person name="Wai C.M."/>
            <person name="Tang H."/>
            <person name="Schatz M.C."/>
            <person name="Bowers J.E."/>
            <person name="Lyons E."/>
            <person name="Wang M.L."/>
            <person name="Chen J."/>
            <person name="Biggers E."/>
            <person name="Zhang J."/>
            <person name="Huang L."/>
            <person name="Zhang L."/>
            <person name="Miao W."/>
            <person name="Zhang J."/>
            <person name="Ye Z."/>
            <person name="Miao C."/>
            <person name="Lin Z."/>
            <person name="Wang H."/>
            <person name="Zhou H."/>
            <person name="Yim W.C."/>
            <person name="Priest H.D."/>
            <person name="Zheng C."/>
            <person name="Woodhouse M."/>
            <person name="Edger P.P."/>
            <person name="Guyot R."/>
            <person name="Guo H.B."/>
            <person name="Guo H."/>
            <person name="Zheng G."/>
            <person name="Singh R."/>
            <person name="Sharma A."/>
            <person name="Min X."/>
            <person name="Zheng Y."/>
            <person name="Lee H."/>
            <person name="Gurtowski J."/>
            <person name="Sedlazeck F.J."/>
            <person name="Harkess A."/>
            <person name="McKain M.R."/>
            <person name="Liao Z."/>
            <person name="Fang J."/>
            <person name="Liu J."/>
            <person name="Zhang X."/>
            <person name="Zhang Q."/>
            <person name="Hu W."/>
            <person name="Qin Y."/>
            <person name="Wang K."/>
            <person name="Chen L.Y."/>
            <person name="Shirley N."/>
            <person name="Lin Y.R."/>
            <person name="Liu L.Y."/>
            <person name="Hernandez A.G."/>
            <person name="Wright C.L."/>
            <person name="Bulone V."/>
            <person name="Tuskan G.A."/>
            <person name="Heath K."/>
            <person name="Zee F."/>
            <person name="Moore P.H."/>
            <person name="Sunkar R."/>
            <person name="Leebens-Mack J.H."/>
            <person name="Mockler T."/>
            <person name="Bennetzen J.L."/>
            <person name="Freeling M."/>
            <person name="Sankoff D."/>
            <person name="Paterson A.H."/>
            <person name="Zhu X."/>
            <person name="Yang X."/>
            <person name="Smith J.A."/>
            <person name="Cushman J.C."/>
            <person name="Paull R.E."/>
            <person name="Yu Q."/>
        </authorList>
    </citation>
    <scope>NUCLEOTIDE SEQUENCE [LARGE SCALE GENOMIC DNA]</scope>
    <source>
        <strain evidence="2">cv. F153</strain>
    </source>
</reference>
<organism evidence="4">
    <name type="scientific">Ananas comosus</name>
    <name type="common">Pineapple</name>
    <name type="synonym">Ananas ananas</name>
    <dbReference type="NCBI Taxonomy" id="4615"/>
    <lineage>
        <taxon>Eukaryota</taxon>
        <taxon>Viridiplantae</taxon>
        <taxon>Streptophyta</taxon>
        <taxon>Embryophyta</taxon>
        <taxon>Tracheophyta</taxon>
        <taxon>Spermatophyta</taxon>
        <taxon>Magnoliopsida</taxon>
        <taxon>Liliopsida</taxon>
        <taxon>Poales</taxon>
        <taxon>Bromeliaceae</taxon>
        <taxon>Bromelioideae</taxon>
        <taxon>Ananas</taxon>
    </lineage>
</organism>
<feature type="region of interest" description="Disordered" evidence="1">
    <location>
        <begin position="1"/>
        <end position="327"/>
    </location>
</feature>
<feature type="compositionally biased region" description="Polar residues" evidence="1">
    <location>
        <begin position="175"/>
        <end position="217"/>
    </location>
</feature>
<gene>
    <name evidence="4" type="primary">LOC109719615</name>
    <name evidence="3" type="synonym">LOC109705696</name>
</gene>
<proteinExistence type="predicted"/>
<feature type="compositionally biased region" description="Polar residues" evidence="1">
    <location>
        <begin position="362"/>
        <end position="379"/>
    </location>
</feature>
<sequence>MDDLLDADLGKHDYDWLLTPPGTPRDPFLDSSEKPPSSAVPKRSATRSSSTTRASRLSASQPDPVSSLRPIRSSSVSRPSISSISATFASSNNNRTSILNTSTSSITSRPLTPSRRTPPTLTTPKPSAPAARPVPARSSTPIKARPPSTSQLTKPASAQSSRPSTPTSRPRITPVSNSTNSIQNSRPSTPTSRTKVTPTLSNTNSAQNSRPSTPTSRSQITSGSSTNTSSSVARASSRSSTPTRQPISTGRSPSVGRVPVTSSLTSSGRAPTTSGRNSAPSSRANSPSPRPRAPVRPLDIPDFPNDTPPNLRTKLPERPSSAGRVRPGMALTVRANTNSEPAAPLSLNKRISLPVVSRSKFTENPSKSPLISSSNQTKPEIQKPVVSEAEARRPIKSASASESSGFGRTISKKSLDMALRHMDIRQNLGGIRGASLFPHSIRSSASKGRPARMSDPVVSLMNDEDVPDNRSTNGTISMDCNGLINGESTANNSPDIESFSARETPIDYGSSRYDAILLREDLKNTNWLHSTEDKADLSPMFDHRFEPLPEPFGPL</sequence>
<feature type="compositionally biased region" description="Low complexity" evidence="1">
    <location>
        <begin position="160"/>
        <end position="174"/>
    </location>
</feature>
<dbReference type="GO" id="GO:0055028">
    <property type="term" value="C:cortical microtubule"/>
    <property type="evidence" value="ECO:0007669"/>
    <property type="project" value="TreeGrafter"/>
</dbReference>
<feature type="compositionally biased region" description="Polar residues" evidence="1">
    <location>
        <begin position="147"/>
        <end position="159"/>
    </location>
</feature>
<evidence type="ECO:0000313" key="2">
    <source>
        <dbReference type="Proteomes" id="UP000515123"/>
    </source>
</evidence>
<accession>A0A6P5G038</accession>
<dbReference type="OrthoDB" id="1927217at2759"/>
<reference evidence="3 4" key="2">
    <citation type="submission" date="2025-04" db="UniProtKB">
        <authorList>
            <consortium name="RefSeq"/>
        </authorList>
    </citation>
    <scope>IDENTIFICATION</scope>
    <source>
        <tissue evidence="3 4">Leaf</tissue>
    </source>
</reference>
<feature type="compositionally biased region" description="Low complexity" evidence="1">
    <location>
        <begin position="276"/>
        <end position="287"/>
    </location>
</feature>
<dbReference type="RefSeq" id="XP_020101976.1">
    <property type="nucleotide sequence ID" value="XM_020246387.1"/>
</dbReference>
<feature type="compositionally biased region" description="Low complexity" evidence="1">
    <location>
        <begin position="46"/>
        <end position="139"/>
    </location>
</feature>
<dbReference type="GeneID" id="109705696"/>
<protein>
    <submittedName>
        <fullName evidence="3 4">Sialidase-like</fullName>
    </submittedName>
</protein>
<dbReference type="GeneID" id="109719615"/>
<name>A0A6P5G038_ANACO</name>
<feature type="compositionally biased region" description="Low complexity" evidence="1">
    <location>
        <begin position="218"/>
        <end position="249"/>
    </location>
</feature>
<dbReference type="Proteomes" id="UP000515123">
    <property type="component" value="Linkage group 13"/>
</dbReference>